<reference evidence="2 3" key="1">
    <citation type="submission" date="2019-04" db="EMBL/GenBank/DDBJ databases">
        <title>Friends and foes A comparative genomics study of 23 Aspergillus species from section Flavi.</title>
        <authorList>
            <consortium name="DOE Joint Genome Institute"/>
            <person name="Kjaerbolling I."/>
            <person name="Vesth T."/>
            <person name="Frisvad J.C."/>
            <person name="Nybo J.L."/>
            <person name="Theobald S."/>
            <person name="Kildgaard S."/>
            <person name="Isbrandt T."/>
            <person name="Kuo A."/>
            <person name="Sato A."/>
            <person name="Lyhne E.K."/>
            <person name="Kogle M.E."/>
            <person name="Wiebenga A."/>
            <person name="Kun R.S."/>
            <person name="Lubbers R.J."/>
            <person name="Makela M.R."/>
            <person name="Barry K."/>
            <person name="Chovatia M."/>
            <person name="Clum A."/>
            <person name="Daum C."/>
            <person name="Haridas S."/>
            <person name="He G."/>
            <person name="LaButti K."/>
            <person name="Lipzen A."/>
            <person name="Mondo S."/>
            <person name="Riley R."/>
            <person name="Salamov A."/>
            <person name="Simmons B.A."/>
            <person name="Magnuson J.K."/>
            <person name="Henrissat B."/>
            <person name="Mortensen U.H."/>
            <person name="Larsen T.O."/>
            <person name="Devries R.P."/>
            <person name="Grigoriev I.V."/>
            <person name="Machida M."/>
            <person name="Baker S.E."/>
            <person name="Andersen M.R."/>
        </authorList>
    </citation>
    <scope>NUCLEOTIDE SEQUENCE [LARGE SCALE GENOMIC DNA]</scope>
    <source>
        <strain evidence="2 3">IBT 18842</strain>
    </source>
</reference>
<name>A0A5N6TLI7_ASPAV</name>
<keyword evidence="1" id="KW-0472">Membrane</keyword>
<accession>A0A5N6TLI7</accession>
<keyword evidence="1" id="KW-1133">Transmembrane helix</keyword>
<feature type="transmembrane region" description="Helical" evidence="1">
    <location>
        <begin position="20"/>
        <end position="40"/>
    </location>
</feature>
<keyword evidence="1" id="KW-0812">Transmembrane</keyword>
<evidence type="ECO:0000256" key="1">
    <source>
        <dbReference type="SAM" id="Phobius"/>
    </source>
</evidence>
<keyword evidence="3" id="KW-1185">Reference proteome</keyword>
<evidence type="ECO:0000313" key="2">
    <source>
        <dbReference type="EMBL" id="KAE8147150.1"/>
    </source>
</evidence>
<gene>
    <name evidence="2" type="ORF">BDV25DRAFT_161013</name>
</gene>
<dbReference type="EMBL" id="ML742223">
    <property type="protein sequence ID" value="KAE8147150.1"/>
    <property type="molecule type" value="Genomic_DNA"/>
</dbReference>
<dbReference type="AlphaFoldDB" id="A0A5N6TLI7"/>
<dbReference type="Proteomes" id="UP000325780">
    <property type="component" value="Unassembled WGS sequence"/>
</dbReference>
<proteinExistence type="predicted"/>
<sequence length="173" mass="19403">MFKYKCFRHNTTPKHSTTEAIGTYYLGPILQVFMFFAGLISPMMDRLWGLFIPFYIPSYAQSIGLTDQSNNITAILNALAASLFGPLQPETTPTNSPPSTASEILMLIWIRISKPDMLVFSVLSASPGQLSGSSDHYRYGGGMKLGRIWYGTGCVQSDRSEWDTYYRCDDLWA</sequence>
<organism evidence="2 3">
    <name type="scientific">Aspergillus avenaceus</name>
    <dbReference type="NCBI Taxonomy" id="36643"/>
    <lineage>
        <taxon>Eukaryota</taxon>
        <taxon>Fungi</taxon>
        <taxon>Dikarya</taxon>
        <taxon>Ascomycota</taxon>
        <taxon>Pezizomycotina</taxon>
        <taxon>Eurotiomycetes</taxon>
        <taxon>Eurotiomycetidae</taxon>
        <taxon>Eurotiales</taxon>
        <taxon>Aspergillaceae</taxon>
        <taxon>Aspergillus</taxon>
        <taxon>Aspergillus subgen. Circumdati</taxon>
    </lineage>
</organism>
<evidence type="ECO:0000313" key="3">
    <source>
        <dbReference type="Proteomes" id="UP000325780"/>
    </source>
</evidence>
<protein>
    <submittedName>
        <fullName evidence="2">Uncharacterized protein</fullName>
    </submittedName>
</protein>